<dbReference type="EMBL" id="CP049740">
    <property type="protein sequence ID" value="QII83126.1"/>
    <property type="molecule type" value="Genomic_DNA"/>
</dbReference>
<reference evidence="3 4" key="1">
    <citation type="journal article" date="2017" name="Int. J. Syst. Evol. Microbiol.">
        <title>Jeotgalibaca porci sp. nov. and Jeotgalibaca arthritidis sp. nov., isolated from pigs, and emended description of the genus Jeotgalibaca.</title>
        <authorList>
            <person name="Zamora L."/>
            <person name="Perez-Sancho M."/>
            <person name="Dominguez L."/>
            <person name="Fernandez-Garayzabal J.F."/>
            <person name="Vela A.I."/>
        </authorList>
    </citation>
    <scope>NUCLEOTIDE SEQUENCE [LARGE SCALE GENOMIC DNA]</scope>
    <source>
        <strain evidence="3 4">CECT 9157</strain>
    </source>
</reference>
<feature type="region of interest" description="Disordered" evidence="2">
    <location>
        <begin position="1"/>
        <end position="23"/>
    </location>
</feature>
<evidence type="ECO:0000256" key="1">
    <source>
        <dbReference type="SAM" id="Coils"/>
    </source>
</evidence>
<dbReference type="NCBIfam" id="TIGR02530">
    <property type="entry name" value="flg_new"/>
    <property type="match status" value="1"/>
</dbReference>
<evidence type="ECO:0000256" key="2">
    <source>
        <dbReference type="SAM" id="MobiDB-lite"/>
    </source>
</evidence>
<proteinExistence type="predicted"/>
<dbReference type="KEGG" id="jar:G7057_05580"/>
<dbReference type="AlphaFoldDB" id="A0A6G7KCZ7"/>
<accession>A0A6G7KCZ7</accession>
<name>A0A6G7KCZ7_9LACT</name>
<evidence type="ECO:0008006" key="5">
    <source>
        <dbReference type="Google" id="ProtNLM"/>
    </source>
</evidence>
<dbReference type="InterPro" id="IPR013367">
    <property type="entry name" value="Flagellar_put"/>
</dbReference>
<organism evidence="3 4">
    <name type="scientific">Jeotgalibaca arthritidis</name>
    <dbReference type="NCBI Taxonomy" id="1868794"/>
    <lineage>
        <taxon>Bacteria</taxon>
        <taxon>Bacillati</taxon>
        <taxon>Bacillota</taxon>
        <taxon>Bacilli</taxon>
        <taxon>Lactobacillales</taxon>
        <taxon>Carnobacteriaceae</taxon>
        <taxon>Jeotgalibaca</taxon>
    </lineage>
</organism>
<sequence>MRINQATDPVSRPIHQPQQQETKVFQSVLSEEKSELKLSNHAQKRLEQRGMHLGEQDFTQLNDAVDELEEKGSKQSLLIYKDLALIASINKRTIITALDREEVDTVTNIDSTKFVKELDRKEAPSTDRLM</sequence>
<evidence type="ECO:0000313" key="3">
    <source>
        <dbReference type="EMBL" id="QII83126.1"/>
    </source>
</evidence>
<evidence type="ECO:0000313" key="4">
    <source>
        <dbReference type="Proteomes" id="UP000501451"/>
    </source>
</evidence>
<keyword evidence="1" id="KW-0175">Coiled coil</keyword>
<gene>
    <name evidence="3" type="ORF">G7057_05580</name>
</gene>
<keyword evidence="4" id="KW-1185">Reference proteome</keyword>
<feature type="coiled-coil region" evidence="1">
    <location>
        <begin position="29"/>
        <end position="71"/>
    </location>
</feature>
<dbReference type="Proteomes" id="UP000501451">
    <property type="component" value="Chromosome"/>
</dbReference>
<protein>
    <recommendedName>
        <fullName evidence="5">Flagellar protein</fullName>
    </recommendedName>
</protein>